<dbReference type="SMART" id="SM00382">
    <property type="entry name" value="AAA"/>
    <property type="match status" value="1"/>
</dbReference>
<accession>A0A917F987</accession>
<evidence type="ECO:0000259" key="4">
    <source>
        <dbReference type="PROSITE" id="PS50893"/>
    </source>
</evidence>
<dbReference type="PROSITE" id="PS50893">
    <property type="entry name" value="ABC_TRANSPORTER_2"/>
    <property type="match status" value="1"/>
</dbReference>
<dbReference type="AlphaFoldDB" id="A0A917F987"/>
<keyword evidence="6" id="KW-1185">Reference proteome</keyword>
<dbReference type="GO" id="GO:0005524">
    <property type="term" value="F:ATP binding"/>
    <property type="evidence" value="ECO:0007669"/>
    <property type="project" value="UniProtKB-KW"/>
</dbReference>
<evidence type="ECO:0000313" key="5">
    <source>
        <dbReference type="EMBL" id="GGF61897.1"/>
    </source>
</evidence>
<dbReference type="Proteomes" id="UP000637643">
    <property type="component" value="Unassembled WGS sequence"/>
</dbReference>
<proteinExistence type="predicted"/>
<dbReference type="InterPro" id="IPR017871">
    <property type="entry name" value="ABC_transporter-like_CS"/>
</dbReference>
<dbReference type="RefSeq" id="WP_189021929.1">
    <property type="nucleotide sequence ID" value="NZ_BMKR01000002.1"/>
</dbReference>
<evidence type="ECO:0000256" key="3">
    <source>
        <dbReference type="ARBA" id="ARBA00022840"/>
    </source>
</evidence>
<organism evidence="5 6">
    <name type="scientific">Paenibacillus albidus</name>
    <dbReference type="NCBI Taxonomy" id="2041023"/>
    <lineage>
        <taxon>Bacteria</taxon>
        <taxon>Bacillati</taxon>
        <taxon>Bacillota</taxon>
        <taxon>Bacilli</taxon>
        <taxon>Bacillales</taxon>
        <taxon>Paenibacillaceae</taxon>
        <taxon>Paenibacillus</taxon>
    </lineage>
</organism>
<reference evidence="5" key="1">
    <citation type="journal article" date="2014" name="Int. J. Syst. Evol. Microbiol.">
        <title>Complete genome sequence of Corynebacterium casei LMG S-19264T (=DSM 44701T), isolated from a smear-ripened cheese.</title>
        <authorList>
            <consortium name="US DOE Joint Genome Institute (JGI-PGF)"/>
            <person name="Walter F."/>
            <person name="Albersmeier A."/>
            <person name="Kalinowski J."/>
            <person name="Ruckert C."/>
        </authorList>
    </citation>
    <scope>NUCLEOTIDE SEQUENCE</scope>
    <source>
        <strain evidence="5">CGMCC 1.16134</strain>
    </source>
</reference>
<reference evidence="5" key="2">
    <citation type="submission" date="2020-09" db="EMBL/GenBank/DDBJ databases">
        <authorList>
            <person name="Sun Q."/>
            <person name="Zhou Y."/>
        </authorList>
    </citation>
    <scope>NUCLEOTIDE SEQUENCE</scope>
    <source>
        <strain evidence="5">CGMCC 1.16134</strain>
    </source>
</reference>
<dbReference type="GO" id="GO:0055085">
    <property type="term" value="P:transmembrane transport"/>
    <property type="evidence" value="ECO:0007669"/>
    <property type="project" value="UniProtKB-ARBA"/>
</dbReference>
<keyword evidence="1" id="KW-0813">Transport</keyword>
<sequence length="261" mass="28893">MTGLIAKDIIRVTNLHKSYSAGQPVLHSISFRLVEGECLGIVGESGSGKSTLARCLLTLMNWQSGEIQFDGVELKGLGNKKLFQARAKMSAVFQNPAAALNSRLRILDSLMEPLDQRKGFIPSFIKEQTAGRLGMARALLELVGLPAEYLVKYPHQLSGGEKQRVTIARAISTEPAFIVLDEPTASLDVTTQSVILNLLKDLQESLGLSYLFISHDLAAVHFMSERIIVMKNGLMLEEFSKDQLFDEQRHGYTKKLLEVFS</sequence>
<dbReference type="InterPro" id="IPR003593">
    <property type="entry name" value="AAA+_ATPase"/>
</dbReference>
<dbReference type="Gene3D" id="3.40.50.300">
    <property type="entry name" value="P-loop containing nucleotide triphosphate hydrolases"/>
    <property type="match status" value="1"/>
</dbReference>
<keyword evidence="3 5" id="KW-0067">ATP-binding</keyword>
<protein>
    <submittedName>
        <fullName evidence="5">Oligopeptide transport ATP-binding protein OppF</fullName>
    </submittedName>
</protein>
<keyword evidence="2" id="KW-0547">Nucleotide-binding</keyword>
<evidence type="ECO:0000313" key="6">
    <source>
        <dbReference type="Proteomes" id="UP000637643"/>
    </source>
</evidence>
<gene>
    <name evidence="5" type="primary">oppF</name>
    <name evidence="5" type="ORF">GCM10010912_03810</name>
</gene>
<dbReference type="GO" id="GO:0016887">
    <property type="term" value="F:ATP hydrolysis activity"/>
    <property type="evidence" value="ECO:0007669"/>
    <property type="project" value="InterPro"/>
</dbReference>
<dbReference type="Pfam" id="PF00005">
    <property type="entry name" value="ABC_tran"/>
    <property type="match status" value="1"/>
</dbReference>
<dbReference type="InterPro" id="IPR027417">
    <property type="entry name" value="P-loop_NTPase"/>
</dbReference>
<dbReference type="CDD" id="cd03257">
    <property type="entry name" value="ABC_NikE_OppD_transporters"/>
    <property type="match status" value="1"/>
</dbReference>
<evidence type="ECO:0000256" key="2">
    <source>
        <dbReference type="ARBA" id="ARBA00022741"/>
    </source>
</evidence>
<feature type="domain" description="ABC transporter" evidence="4">
    <location>
        <begin position="10"/>
        <end position="257"/>
    </location>
</feature>
<name>A0A917F987_9BACL</name>
<dbReference type="PANTHER" id="PTHR43776">
    <property type="entry name" value="TRANSPORT ATP-BINDING PROTEIN"/>
    <property type="match status" value="1"/>
</dbReference>
<dbReference type="InterPro" id="IPR003439">
    <property type="entry name" value="ABC_transporter-like_ATP-bd"/>
</dbReference>
<dbReference type="PROSITE" id="PS00211">
    <property type="entry name" value="ABC_TRANSPORTER_1"/>
    <property type="match status" value="1"/>
</dbReference>
<dbReference type="InterPro" id="IPR050319">
    <property type="entry name" value="ABC_transp_ATP-bind"/>
</dbReference>
<dbReference type="EMBL" id="BMKR01000002">
    <property type="protein sequence ID" value="GGF61897.1"/>
    <property type="molecule type" value="Genomic_DNA"/>
</dbReference>
<evidence type="ECO:0000256" key="1">
    <source>
        <dbReference type="ARBA" id="ARBA00022448"/>
    </source>
</evidence>
<dbReference type="SUPFAM" id="SSF52540">
    <property type="entry name" value="P-loop containing nucleoside triphosphate hydrolases"/>
    <property type="match status" value="1"/>
</dbReference>
<comment type="caution">
    <text evidence="5">The sequence shown here is derived from an EMBL/GenBank/DDBJ whole genome shotgun (WGS) entry which is preliminary data.</text>
</comment>